<reference evidence="7" key="1">
    <citation type="journal article" date="2013" name="Genome Biol.">
        <title>Draft genome of the mountain pine beetle, Dendroctonus ponderosae Hopkins, a major forest pest.</title>
        <authorList>
            <person name="Keeling C.I."/>
            <person name="Yuen M.M."/>
            <person name="Liao N.Y."/>
            <person name="Docking T.R."/>
            <person name="Chan S.K."/>
            <person name="Taylor G.A."/>
            <person name="Palmquist D.L."/>
            <person name="Jackman S.D."/>
            <person name="Nguyen A."/>
            <person name="Li M."/>
            <person name="Henderson H."/>
            <person name="Janes J.K."/>
            <person name="Zhao Y."/>
            <person name="Pandoh P."/>
            <person name="Moore R."/>
            <person name="Sperling F.A."/>
            <person name="Huber D.P."/>
            <person name="Birol I."/>
            <person name="Jones S.J."/>
            <person name="Bohlmann J."/>
        </authorList>
    </citation>
    <scope>NUCLEOTIDE SEQUENCE</scope>
</reference>
<dbReference type="KEGG" id="dpa:109538828"/>
<sequence>MPLRKGPLSRAPCRPASDPLTACLDADGTYICTAFNPRCYIIQKVNPPGAPPLALPSTSSALNNDVNLETHNWENCQPDYPCPHSNEGYVYMNGDIGKSNSGAAFMGAVPESSGGPLSGAPGAAHVPHHHHQPHLDYSLTTAAGPSAVNIPIANGVVDGADGSTMSSAEGGAPPHAAQTLTYPLPQLKQMLSQQLEYYFSRENLANDAYLLSQMDNDQYVPIWTVANFNQVKKLTKDIKLITEVLRESPNVQVDEEGLKVRPNHKRCIVILREIPDNTPLDDVKNLFSGENCPKLISCEFAHNSSWYVTFESDDDAQKAYRFLREEVRLFQGRPIMARIKAKTTCRPPLPHAIVPAPAKNGFRATPPPQAVFDPGAYPPGQQRFVYTNGAPGQPQMPAAAAAPYSQLVYGGFQQQFPNNYVAAWSPSATGFFDISSVFQVNGLAPQQFKHQNYRGSQGRPRNKQRPAIQSQQQQSNNEQQGQPHGSQPARVSSSLMGGVPHRPSSPNYGYMGQVPNSTHHPQQRFSSLGSLVNSSTFNRTSSRMSGHEGPTRPPTPEPPEYLELSDSTGRYIAAPSALGMAPTIHPDSLAVADLYQFGAPAPFIYHRPTAEVLPPRHRNRKKRDEDVPALTNGAAASTAPSHHANGANTAPTSTPVAANGSKSQFDLVDAAFPPLPGLEASNGPLPTKPAQHFSNHSGPTYSNPTSHHFPPAGQSKAEGSTQTVEVAPAATWGESRLADVVKGVAKAKGAAPKTETAPKEESDVVSPRSVSPQRDAKTEEPVSTEVVSTPPSSPHSRPAVAQPVKCTMSDKSTKTDDVLLNGCDRESVPTTTNAATMTTTVVLPTEGAARPVGTATTQSAFHRQDSKGGGPQPVSAPSPPPTDSPGHPPRMSYAQVAQHHKDGQIKGGKQAAPSAAPADKALDSPPAHNQKASQTSLGAGARTSQAERDSSVKDSRDYKNDGPRPGGRSNPSNGRQAAHDRPGRRKPEPRQTQLRDFVPSAPRSPK</sequence>
<dbReference type="CDD" id="cd12430">
    <property type="entry name" value="RRM_LARP4_5_like"/>
    <property type="match status" value="1"/>
</dbReference>
<dbReference type="SMART" id="SM00715">
    <property type="entry name" value="LA"/>
    <property type="match status" value="1"/>
</dbReference>
<evidence type="ECO:0000256" key="1">
    <source>
        <dbReference type="ARBA" id="ARBA00022553"/>
    </source>
</evidence>
<dbReference type="Proteomes" id="UP000019118">
    <property type="component" value="Unassembled WGS sequence"/>
</dbReference>
<evidence type="ECO:0000313" key="6">
    <source>
        <dbReference type="EnsemblMetazoa" id="XP_019761780.1"/>
    </source>
</evidence>
<feature type="compositionally biased region" description="Pro residues" evidence="4">
    <location>
        <begin position="874"/>
        <end position="888"/>
    </location>
</feature>
<evidence type="ECO:0000259" key="5">
    <source>
        <dbReference type="PROSITE" id="PS50961"/>
    </source>
</evidence>
<evidence type="ECO:0000256" key="2">
    <source>
        <dbReference type="ARBA" id="ARBA00022884"/>
    </source>
</evidence>
<dbReference type="AlphaFoldDB" id="A0AAR5PL75"/>
<evidence type="ECO:0000256" key="3">
    <source>
        <dbReference type="PROSITE-ProRule" id="PRU00332"/>
    </source>
</evidence>
<feature type="compositionally biased region" description="Basic and acidic residues" evidence="4">
    <location>
        <begin position="811"/>
        <end position="827"/>
    </location>
</feature>
<dbReference type="PROSITE" id="PS50961">
    <property type="entry name" value="HTH_LA"/>
    <property type="match status" value="1"/>
</dbReference>
<feature type="region of interest" description="Disordered" evidence="4">
    <location>
        <begin position="674"/>
        <end position="724"/>
    </location>
</feature>
<reference evidence="6" key="2">
    <citation type="submission" date="2024-08" db="UniProtKB">
        <authorList>
            <consortium name="EnsemblMetazoa"/>
        </authorList>
    </citation>
    <scope>IDENTIFICATION</scope>
</reference>
<evidence type="ECO:0000313" key="7">
    <source>
        <dbReference type="Proteomes" id="UP000019118"/>
    </source>
</evidence>
<dbReference type="CDD" id="cd08031">
    <property type="entry name" value="LARP_4_5_like"/>
    <property type="match status" value="1"/>
</dbReference>
<dbReference type="InterPro" id="IPR035979">
    <property type="entry name" value="RBD_domain_sf"/>
</dbReference>
<dbReference type="InterPro" id="IPR045180">
    <property type="entry name" value="La_dom_prot"/>
</dbReference>
<dbReference type="SUPFAM" id="SSF54928">
    <property type="entry name" value="RNA-binding domain, RBD"/>
    <property type="match status" value="1"/>
</dbReference>
<dbReference type="SUPFAM" id="SSF46785">
    <property type="entry name" value="Winged helix' DNA-binding domain"/>
    <property type="match status" value="1"/>
</dbReference>
<dbReference type="InterPro" id="IPR036390">
    <property type="entry name" value="WH_DNA-bd_sf"/>
</dbReference>
<feature type="compositionally biased region" description="Polar residues" evidence="4">
    <location>
        <begin position="483"/>
        <end position="495"/>
    </location>
</feature>
<feature type="compositionally biased region" description="Polar residues" evidence="4">
    <location>
        <begin position="692"/>
        <end position="706"/>
    </location>
</feature>
<dbReference type="InterPro" id="IPR058699">
    <property type="entry name" value="RRM_LARP4/4B"/>
</dbReference>
<feature type="region of interest" description="Disordered" evidence="4">
    <location>
        <begin position="748"/>
        <end position="1006"/>
    </location>
</feature>
<dbReference type="CTD" id="23185"/>
<feature type="region of interest" description="Disordered" evidence="4">
    <location>
        <begin position="452"/>
        <end position="561"/>
    </location>
</feature>
<organism evidence="6 7">
    <name type="scientific">Dendroctonus ponderosae</name>
    <name type="common">Mountain pine beetle</name>
    <dbReference type="NCBI Taxonomy" id="77166"/>
    <lineage>
        <taxon>Eukaryota</taxon>
        <taxon>Metazoa</taxon>
        <taxon>Ecdysozoa</taxon>
        <taxon>Arthropoda</taxon>
        <taxon>Hexapoda</taxon>
        <taxon>Insecta</taxon>
        <taxon>Pterygota</taxon>
        <taxon>Neoptera</taxon>
        <taxon>Endopterygota</taxon>
        <taxon>Coleoptera</taxon>
        <taxon>Polyphaga</taxon>
        <taxon>Cucujiformia</taxon>
        <taxon>Curculionidae</taxon>
        <taxon>Scolytinae</taxon>
        <taxon>Dendroctonus</taxon>
    </lineage>
</organism>
<feature type="compositionally biased region" description="Low complexity" evidence="4">
    <location>
        <begin position="830"/>
        <end position="840"/>
    </location>
</feature>
<feature type="compositionally biased region" description="Low complexity" evidence="4">
    <location>
        <begin position="469"/>
        <end position="482"/>
    </location>
</feature>
<dbReference type="PANTHER" id="PTHR22792">
    <property type="entry name" value="LUPUS LA PROTEIN-RELATED"/>
    <property type="match status" value="1"/>
</dbReference>
<feature type="region of interest" description="Disordered" evidence="4">
    <location>
        <begin position="634"/>
        <end position="660"/>
    </location>
</feature>
<evidence type="ECO:0000256" key="4">
    <source>
        <dbReference type="SAM" id="MobiDB-lite"/>
    </source>
</evidence>
<proteinExistence type="predicted"/>
<protein>
    <recommendedName>
        <fullName evidence="5">HTH La-type RNA-binding domain-containing protein</fullName>
    </recommendedName>
</protein>
<dbReference type="GO" id="GO:0003730">
    <property type="term" value="F:mRNA 3'-UTR binding"/>
    <property type="evidence" value="ECO:0007669"/>
    <property type="project" value="TreeGrafter"/>
</dbReference>
<dbReference type="GeneID" id="109538828"/>
<accession>A0AAR5PL75</accession>
<keyword evidence="1" id="KW-0597">Phosphoprotein</keyword>
<feature type="compositionally biased region" description="Basic and acidic residues" evidence="4">
    <location>
        <begin position="945"/>
        <end position="962"/>
    </location>
</feature>
<feature type="compositionally biased region" description="Basic and acidic residues" evidence="4">
    <location>
        <begin position="977"/>
        <end position="989"/>
    </location>
</feature>
<name>A0AAR5PL75_DENPD</name>
<dbReference type="InterPro" id="IPR006630">
    <property type="entry name" value="La_HTH"/>
</dbReference>
<dbReference type="GO" id="GO:0010494">
    <property type="term" value="C:cytoplasmic stress granule"/>
    <property type="evidence" value="ECO:0007669"/>
    <property type="project" value="TreeGrafter"/>
</dbReference>
<dbReference type="EnsemblMetazoa" id="XM_019906221.1">
    <property type="protein sequence ID" value="XP_019761780.1"/>
    <property type="gene ID" value="LOC109538828"/>
</dbReference>
<feature type="domain" description="HTH La-type RNA-binding" evidence="5">
    <location>
        <begin position="181"/>
        <end position="270"/>
    </location>
</feature>
<feature type="compositionally biased region" description="Low complexity" evidence="4">
    <location>
        <begin position="911"/>
        <end position="927"/>
    </location>
</feature>
<dbReference type="Gene3D" id="1.10.10.10">
    <property type="entry name" value="Winged helix-like DNA-binding domain superfamily/Winged helix DNA-binding domain"/>
    <property type="match status" value="1"/>
</dbReference>
<dbReference type="Pfam" id="PF26088">
    <property type="entry name" value="RRM_LARP4"/>
    <property type="match status" value="1"/>
</dbReference>
<dbReference type="InterPro" id="IPR036388">
    <property type="entry name" value="WH-like_DNA-bd_sf"/>
</dbReference>
<dbReference type="PANTHER" id="PTHR22792:SF131">
    <property type="entry name" value="LA-RELATED PROTEIN LARP4B"/>
    <property type="match status" value="1"/>
</dbReference>
<dbReference type="RefSeq" id="XP_019761780.1">
    <property type="nucleotide sequence ID" value="XM_019906221.2"/>
</dbReference>
<feature type="compositionally biased region" description="Low complexity" evidence="4">
    <location>
        <begin position="781"/>
        <end position="790"/>
    </location>
</feature>
<dbReference type="GO" id="GO:0045727">
    <property type="term" value="P:positive regulation of translation"/>
    <property type="evidence" value="ECO:0007669"/>
    <property type="project" value="TreeGrafter"/>
</dbReference>
<dbReference type="Pfam" id="PF05383">
    <property type="entry name" value="La"/>
    <property type="match status" value="1"/>
</dbReference>
<keyword evidence="7" id="KW-1185">Reference proteome</keyword>
<dbReference type="GO" id="GO:0005829">
    <property type="term" value="C:cytosol"/>
    <property type="evidence" value="ECO:0007669"/>
    <property type="project" value="TreeGrafter"/>
</dbReference>
<keyword evidence="2 3" id="KW-0694">RNA-binding</keyword>
<feature type="compositionally biased region" description="Polar residues" evidence="4">
    <location>
        <begin position="514"/>
        <end position="544"/>
    </location>
</feature>